<protein>
    <recommendedName>
        <fullName evidence="8">Integrase core domain protein</fullName>
    </recommendedName>
</protein>
<keyword evidence="1" id="KW-0378">Hydrolase</keyword>
<dbReference type="EMBL" id="JAVFWL010000003">
    <property type="protein sequence ID" value="KAK6742636.1"/>
    <property type="molecule type" value="Genomic_DNA"/>
</dbReference>
<feature type="transmembrane region" description="Helical" evidence="3">
    <location>
        <begin position="2463"/>
        <end position="2485"/>
    </location>
</feature>
<evidence type="ECO:0000259" key="4">
    <source>
        <dbReference type="PROSITE" id="PS50175"/>
    </source>
</evidence>
<evidence type="ECO:0000313" key="6">
    <source>
        <dbReference type="EMBL" id="KAK6742636.1"/>
    </source>
</evidence>
<evidence type="ECO:0000256" key="3">
    <source>
        <dbReference type="SAM" id="Phobius"/>
    </source>
</evidence>
<dbReference type="Gene3D" id="2.60.98.50">
    <property type="match status" value="1"/>
</dbReference>
<dbReference type="Gene3D" id="2.60.40.3770">
    <property type="match status" value="1"/>
</dbReference>
<feature type="region of interest" description="Disordered" evidence="2">
    <location>
        <begin position="1723"/>
        <end position="1756"/>
    </location>
</feature>
<dbReference type="InterPro" id="IPR012337">
    <property type="entry name" value="RNaseH-like_sf"/>
</dbReference>
<feature type="compositionally biased region" description="Polar residues" evidence="2">
    <location>
        <begin position="1744"/>
        <end position="1754"/>
    </location>
</feature>
<dbReference type="InterPro" id="IPR043502">
    <property type="entry name" value="DNA/RNA_pol_sf"/>
</dbReference>
<dbReference type="InterPro" id="IPR005312">
    <property type="entry name" value="DUF1759"/>
</dbReference>
<dbReference type="InterPro" id="IPR036397">
    <property type="entry name" value="RNaseH_sf"/>
</dbReference>
<feature type="domain" description="Peptidase A2" evidence="4">
    <location>
        <begin position="497"/>
        <end position="510"/>
    </location>
</feature>
<keyword evidence="7" id="KW-1185">Reference proteome</keyword>
<dbReference type="SUPFAM" id="SSF56672">
    <property type="entry name" value="DNA/RNA polymerases"/>
    <property type="match status" value="1"/>
</dbReference>
<dbReference type="Pfam" id="PF05380">
    <property type="entry name" value="Peptidase_A17"/>
    <property type="match status" value="1"/>
</dbReference>
<dbReference type="PANTHER" id="PTHR47331:SF1">
    <property type="entry name" value="GAG-LIKE PROTEIN"/>
    <property type="match status" value="1"/>
</dbReference>
<dbReference type="Pfam" id="PF03564">
    <property type="entry name" value="DUF1759"/>
    <property type="match status" value="1"/>
</dbReference>
<dbReference type="InterPro" id="IPR001995">
    <property type="entry name" value="Peptidase_A2_cat"/>
</dbReference>
<evidence type="ECO:0008006" key="8">
    <source>
        <dbReference type="Google" id="ProtNLM"/>
    </source>
</evidence>
<keyword evidence="3" id="KW-1133">Transmembrane helix</keyword>
<accession>A0ABR1CXM6</accession>
<dbReference type="SUPFAM" id="SSF50630">
    <property type="entry name" value="Acid proteases"/>
    <property type="match status" value="1"/>
</dbReference>
<keyword evidence="3" id="KW-0812">Transmembrane</keyword>
<feature type="transmembrane region" description="Helical" evidence="3">
    <location>
        <begin position="2506"/>
        <end position="2525"/>
    </location>
</feature>
<dbReference type="InterPro" id="IPR008042">
    <property type="entry name" value="Retrotrans_Pao"/>
</dbReference>
<dbReference type="InterPro" id="IPR001584">
    <property type="entry name" value="Integrase_cat-core"/>
</dbReference>
<dbReference type="InterPro" id="IPR041588">
    <property type="entry name" value="Integrase_H2C2"/>
</dbReference>
<keyword evidence="3" id="KW-0472">Membrane</keyword>
<evidence type="ECO:0000259" key="5">
    <source>
        <dbReference type="PROSITE" id="PS50994"/>
    </source>
</evidence>
<reference evidence="6 7" key="1">
    <citation type="submission" date="2023-08" db="EMBL/GenBank/DDBJ databases">
        <title>A Necator americanus chromosomal reference genome.</title>
        <authorList>
            <person name="Ilik V."/>
            <person name="Petrzelkova K.J."/>
            <person name="Pardy F."/>
            <person name="Fuh T."/>
            <person name="Niatou-Singa F.S."/>
            <person name="Gouil Q."/>
            <person name="Baker L."/>
            <person name="Ritchie M.E."/>
            <person name="Jex A.R."/>
            <person name="Gazzola D."/>
            <person name="Li H."/>
            <person name="Toshio Fujiwara R."/>
            <person name="Zhan B."/>
            <person name="Aroian R.V."/>
            <person name="Pafco B."/>
            <person name="Schwarz E.M."/>
        </authorList>
    </citation>
    <scope>NUCLEOTIDE SEQUENCE [LARGE SCALE GENOMIC DNA]</scope>
    <source>
        <strain evidence="6 7">Aroian</strain>
        <tissue evidence="6">Whole animal</tissue>
    </source>
</reference>
<dbReference type="PROSITE" id="PS50994">
    <property type="entry name" value="INTEGRASE"/>
    <property type="match status" value="1"/>
</dbReference>
<feature type="transmembrane region" description="Helical" evidence="3">
    <location>
        <begin position="1956"/>
        <end position="1973"/>
    </location>
</feature>
<dbReference type="InterPro" id="IPR021109">
    <property type="entry name" value="Peptidase_aspartic_dom_sf"/>
</dbReference>
<dbReference type="Gene3D" id="1.10.340.70">
    <property type="match status" value="1"/>
</dbReference>
<dbReference type="SMART" id="SM00343">
    <property type="entry name" value="ZnF_C2HC"/>
    <property type="match status" value="2"/>
</dbReference>
<organism evidence="6 7">
    <name type="scientific">Necator americanus</name>
    <name type="common">Human hookworm</name>
    <dbReference type="NCBI Taxonomy" id="51031"/>
    <lineage>
        <taxon>Eukaryota</taxon>
        <taxon>Metazoa</taxon>
        <taxon>Ecdysozoa</taxon>
        <taxon>Nematoda</taxon>
        <taxon>Chromadorea</taxon>
        <taxon>Rhabditida</taxon>
        <taxon>Rhabditina</taxon>
        <taxon>Rhabditomorpha</taxon>
        <taxon>Strongyloidea</taxon>
        <taxon>Ancylostomatidae</taxon>
        <taxon>Bunostominae</taxon>
        <taxon>Necator</taxon>
    </lineage>
</organism>
<dbReference type="Pfam" id="PF05585">
    <property type="entry name" value="DUF1758"/>
    <property type="match status" value="1"/>
</dbReference>
<dbReference type="CDD" id="cd01644">
    <property type="entry name" value="RT_pepA17"/>
    <property type="match status" value="1"/>
</dbReference>
<proteinExistence type="predicted"/>
<sequence length="2538" mass="290705">MATSLKTRKRVLTRHSNSLTQLLAKHAELGCDVNLQDREACNAALKQVQNAIVEIKTLQTTFEGALYAFTDTVDKISEPLTKEEDDKVSEYITNAEELIASTTDVLLKLEMTKASLASHNLTFSTYTGSHPPPEVPAAKIELPRIPIPEFNGKSWQWDSFWELFNATVHSLPLSNLQKFNYLVRALKGEARESIARFQITSENYPLAVQHLKERYGNVQNIITGLHRQLEHWSARSPQLRDQRKLHDQLSAITAQLESKGEPLDSPWLLSKILSKFTERIQRSTLKEKVSLPQGETWTLKKLMTTIDIVIKREEEIELQLPKRIERSQLLSKTTKEPEFQIRGRSPFCFYCDSKEHWSTRCTKIAAPKARLEYLKKTNRCIGCGSKSHIYADCKSKGCINCGKKHHTSTCFKTAPFKPPQQGPVSNIKREEKKKPSYVRQNFTRCEKQSAHVTEGSIPNLTVMRVEDTSNKTQQGEIFLLTGALKALHPRTQELITLRILLDTGADRSFIDAKLAKELELPSQGSVTMKLQTFAAQTTKEIQCTKTCLSVWDSEGKQYKLRVYTHDNLTKGFPQGKLGKEDLQFIHQQQIKLSSPCETNAKPPEILIGCDQLWNFINFQAAHFTLPSGLILVPTRLGYMISGQRMSDKMQHGNELHSTVHYMESHDCEDPWERHWNIQSHDVEKEFCGPEKEEKANINAQVLENFNNTIARRNAGYVVRLPFKEDHEYLPDNKVLALHRLRNVLRKYQQEPHILQQYHSIFQDQIAEKILEEVDENKDRVGKMKHYLPHQPVFTPQKDTTKLRIVFDASAHYKNCPSLNDILHQGPTILPKLYGILLRFRTAKYVLLSDVEKAFLQVHLHEDDRDFARCLWIRDITKPLTDDNLVVYRFTRVTFGINASPFLLSATILFHLSNYVKNDGLAREISSNLYVDNLFVGAETILEGVQKYKELKSIFNDLKLNLRAFVTNHMDIMDAISTKDRSSNLCPKVLGIYWDSIADNFLLSINLPTTEFVSKRTIAQQIASIYDPLGWFIPLLVKAKRFQQLLWKEQYDWDEPLNEEHRRQWNLIITKISNFHKKVPRKVTIDNSAPYTLVTYSDASGIAMTACTYLTSQRESSFLMAKSKVTDSNRPTTVPKLEINAIAIGARLTLNTFLSLKSSISINNVIFLTDSEIVLNWLKGSLDHPKTGLYVKNRIREIRDIVQSLERMEVKVKFGYIDTKWNPADIGTRGASNHEFVSHVWWDGYSLEKILNNEFTSTLFSLVKDPELQNDDILLNAEANVIKTHATTDKVEEILDLTRYNTKTKPLRILAYVIKFLRSITTRLKSPLQERLRDSSSYLVRQAKDQELTATDIFEAHSILIRNHQQVHLNSHYKKQLSKNLNLKEEENHVFRAYGRLNKSNLNIMAKNPILIIPNTELCRLIILEAHGPYHNSTGHTIAEVRQQYWIPRLREQVKKCMRSCVPCQKMNNLPYKYPEMADLPSRRVTRTRPFENIGLDYFGPITVHDDHKERTNVYGCIFTCCVTRLIHLEIVSDGTTEKFLNAFRRFVARRGKPHLVTCDNAPTFILGSQILNDSLTEPSTNEDVARNMSNQMIEWKHNTPYSPWKGGFYERLIKSVKQALFKAIGRRILTIEQLHTFLVEIEGCLNCRPLTYQEDDINDALLTLRPIDFVQREMEVTLPFNFSEEEKADPIYRPPSEELQFETRLRTEKALQSSYKLIEPLREHHRRTIDGKRGNANEVRKEAQQLQSPPSNKRYNLRPRKVKHRYPEEQSQDNGNIYGFTTKGSPTTWPTTLYLKMALTLVVISFVKGKHLPIEKPKTNQNYPHPNYAIECKEQGLYLHAPQAEEYELCVNNYCIREKTPPLHKLLRLPPEEVLHDFEVNWKIRIGDSYTTVETACLALPFCSAIDCTMCAANILNPECWPLAAIAGLGIIIYLLTAICYTLCYIPVTVGRPFRIIIAGIGKVLDLVALFIWCCCQRITLWVLHRGKQQHPNRILQALAICSLLQGAVACQEVNIFQHHLRNCRATTGKSTCKVEVASVVKMNPFKKDVCISFQRNNSIVLRTRLRWEGLRLICDRVPVTYTRNVVQKIIDSKRCPHMGSCTGNKCADINTTSILPELATGNSFPGITGCIESCGGPGCDCFYLSSGCLFYRIYAVPTDDNVYELFKCIRWKEEVKLRLEISKGSTLRSYVLGLHPNIPNQIQSMDVTLSVLATPPLPALEQVFIASTNQTAIWDKKTYPLLSCPTREHAKALQCHLRDDCDCVAAESQVRCICNEDRVGTTFFDITKVLPITHQQLRFTPHPLHGVIARADEDISAEIILNLKETIDNSITEIRDDLCTIENTYLNGCYQCSKGATATVTCKSTFNNISAEVECGQDSFTIPCSPTGTSSKIGFLFQSARIQIQCSLKCGTKTSTFELTGILKYPYNFQGSFMHYIQSDHNRTSGFQWPDLNHILDIYLQWYKYLLIAMIAVAGALLMSYLYLPRICTNATMLCIKTIFKIFKCGWKILQFIFSVFMQLINPFRKGKKDKSNEKLL</sequence>
<evidence type="ECO:0000256" key="1">
    <source>
        <dbReference type="ARBA" id="ARBA00022801"/>
    </source>
</evidence>
<dbReference type="Gene3D" id="2.40.70.10">
    <property type="entry name" value="Acid Proteases"/>
    <property type="match status" value="1"/>
</dbReference>
<name>A0ABR1CXM6_NECAM</name>
<gene>
    <name evidence="6" type="primary">Necator_chrIII.g10863</name>
    <name evidence="6" type="ORF">RB195_010098</name>
</gene>
<dbReference type="InterPro" id="IPR009878">
    <property type="entry name" value="Phlebovirus_G2_fusion"/>
</dbReference>
<evidence type="ECO:0000256" key="2">
    <source>
        <dbReference type="SAM" id="MobiDB-lite"/>
    </source>
</evidence>
<dbReference type="SUPFAM" id="SSF53098">
    <property type="entry name" value="Ribonuclease H-like"/>
    <property type="match status" value="1"/>
</dbReference>
<dbReference type="Pfam" id="PF17921">
    <property type="entry name" value="Integrase_H2C2"/>
    <property type="match status" value="1"/>
</dbReference>
<dbReference type="Gene3D" id="3.30.420.10">
    <property type="entry name" value="Ribonuclease H-like superfamily/Ribonuclease H"/>
    <property type="match status" value="1"/>
</dbReference>
<dbReference type="InterPro" id="IPR001878">
    <property type="entry name" value="Znf_CCHC"/>
</dbReference>
<dbReference type="Proteomes" id="UP001303046">
    <property type="component" value="Unassembled WGS sequence"/>
</dbReference>
<dbReference type="InterPro" id="IPR008737">
    <property type="entry name" value="DUF1758"/>
</dbReference>
<dbReference type="PROSITE" id="PS50175">
    <property type="entry name" value="ASP_PROT_RETROV"/>
    <property type="match status" value="1"/>
</dbReference>
<feature type="transmembrane region" description="Helical" evidence="3">
    <location>
        <begin position="1921"/>
        <end position="1944"/>
    </location>
</feature>
<comment type="caution">
    <text evidence="6">The sequence shown here is derived from an EMBL/GenBank/DDBJ whole genome shotgun (WGS) entry which is preliminary data.</text>
</comment>
<dbReference type="PANTHER" id="PTHR47331">
    <property type="entry name" value="PHD-TYPE DOMAIN-CONTAINING PROTEIN"/>
    <property type="match status" value="1"/>
</dbReference>
<feature type="domain" description="Integrase catalytic" evidence="5">
    <location>
        <begin position="1485"/>
        <end position="1674"/>
    </location>
</feature>
<dbReference type="InterPro" id="IPR043128">
    <property type="entry name" value="Rev_trsase/Diguanyl_cyclase"/>
</dbReference>
<feature type="compositionally biased region" description="Basic and acidic residues" evidence="2">
    <location>
        <begin position="1728"/>
        <end position="1743"/>
    </location>
</feature>
<dbReference type="Gene3D" id="3.30.70.270">
    <property type="match status" value="1"/>
</dbReference>
<dbReference type="Pfam" id="PF07245">
    <property type="entry name" value="Phlebovirus_G2"/>
    <property type="match status" value="1"/>
</dbReference>
<dbReference type="Gene3D" id="3.10.10.10">
    <property type="entry name" value="HIV Type 1 Reverse Transcriptase, subunit A, domain 1"/>
    <property type="match status" value="1"/>
</dbReference>
<evidence type="ECO:0000313" key="7">
    <source>
        <dbReference type="Proteomes" id="UP001303046"/>
    </source>
</evidence>